<evidence type="ECO:0000313" key="2">
    <source>
        <dbReference type="Proteomes" id="UP000015103"/>
    </source>
</evidence>
<dbReference type="EnsemblMetazoa" id="RPRC006061-RA">
    <property type="protein sequence ID" value="RPRC006061-PA"/>
    <property type="gene ID" value="RPRC006061"/>
</dbReference>
<name>T1HPT7_RHOPR</name>
<dbReference type="AlphaFoldDB" id="T1HPT7"/>
<reference evidence="1" key="2">
    <citation type="submission" date="2015-05" db="UniProtKB">
        <authorList>
            <consortium name="EnsemblMetazoa"/>
        </authorList>
    </citation>
    <scope>IDENTIFICATION</scope>
</reference>
<dbReference type="EnsemblMetazoa" id="RPRC012431-RA">
    <property type="protein sequence ID" value="RPRC012431-PA"/>
    <property type="gene ID" value="RPRC012431"/>
</dbReference>
<organism evidence="1 2">
    <name type="scientific">Rhodnius prolixus</name>
    <name type="common">Triatomid bug</name>
    <dbReference type="NCBI Taxonomy" id="13249"/>
    <lineage>
        <taxon>Eukaryota</taxon>
        <taxon>Metazoa</taxon>
        <taxon>Ecdysozoa</taxon>
        <taxon>Arthropoda</taxon>
        <taxon>Hexapoda</taxon>
        <taxon>Insecta</taxon>
        <taxon>Pterygota</taxon>
        <taxon>Neoptera</taxon>
        <taxon>Paraneoptera</taxon>
        <taxon>Hemiptera</taxon>
        <taxon>Heteroptera</taxon>
        <taxon>Panheteroptera</taxon>
        <taxon>Cimicomorpha</taxon>
        <taxon>Reduviidae</taxon>
        <taxon>Triatominae</taxon>
        <taxon>Rhodnius</taxon>
    </lineage>
</organism>
<accession>T1HPT7</accession>
<dbReference type="InParanoid" id="T1HPT7"/>
<dbReference type="Proteomes" id="UP000015103">
    <property type="component" value="Unassembled WGS sequence"/>
</dbReference>
<proteinExistence type="predicted"/>
<dbReference type="VEuPathDB" id="VectorBase:RPRC012431"/>
<keyword evidence="2" id="KW-1185">Reference proteome</keyword>
<dbReference type="EMBL" id="ACPB03039407">
    <property type="status" value="NOT_ANNOTATED_CDS"/>
    <property type="molecule type" value="Genomic_DNA"/>
</dbReference>
<dbReference type="EMBL" id="ACPB03038835">
    <property type="status" value="NOT_ANNOTATED_CDS"/>
    <property type="molecule type" value="Genomic_DNA"/>
</dbReference>
<protein>
    <submittedName>
        <fullName evidence="1">Uncharacterized protein</fullName>
    </submittedName>
</protein>
<dbReference type="HOGENOM" id="CLU_3191897_0_0_1"/>
<reference evidence="2" key="1">
    <citation type="submission" date="2015-04" db="EMBL/GenBank/DDBJ databases">
        <authorList>
            <person name="Wilson R.K."/>
            <person name="Warren W."/>
            <person name="Dotson E."/>
            <person name="Oliveira P.L."/>
        </authorList>
    </citation>
    <scope>NUCLEOTIDE SEQUENCE</scope>
</reference>
<evidence type="ECO:0000313" key="1">
    <source>
        <dbReference type="EnsemblMetazoa" id="RPRC006061-PA"/>
    </source>
</evidence>
<dbReference type="VEuPathDB" id="VectorBase:RPRC006061"/>
<sequence>MIPPIYRINNKSIMIKNSIHNYIYWSKFNFLPTTLSRTKRHTSPIL</sequence>